<dbReference type="Gene3D" id="3.40.50.620">
    <property type="entry name" value="HUPs"/>
    <property type="match status" value="1"/>
</dbReference>
<dbReference type="HOGENOM" id="CLU_018869_0_1_9"/>
<evidence type="ECO:0000256" key="2">
    <source>
        <dbReference type="ARBA" id="ARBA00022490"/>
    </source>
</evidence>
<dbReference type="GO" id="GO:0005524">
    <property type="term" value="F:ATP binding"/>
    <property type="evidence" value="ECO:0007669"/>
    <property type="project" value="UniProtKB-UniRule"/>
</dbReference>
<name>C4GD11_9FIRM</name>
<dbReference type="AlphaFoldDB" id="C4GD11"/>
<keyword evidence="3 8" id="KW-0436">Ligase</keyword>
<dbReference type="RefSeq" id="WP_006906851.1">
    <property type="nucleotide sequence ID" value="NZ_GG665867.1"/>
</dbReference>
<protein>
    <recommendedName>
        <fullName evidence="8">tRNA(Ile)-lysidine synthase</fullName>
        <ecNumber evidence="8">6.3.4.19</ecNumber>
    </recommendedName>
    <alternativeName>
        <fullName evidence="8">tRNA(Ile)-2-lysyl-cytidine synthase</fullName>
    </alternativeName>
    <alternativeName>
        <fullName evidence="8">tRNA(Ile)-lysidine synthetase</fullName>
    </alternativeName>
</protein>
<evidence type="ECO:0000313" key="12">
    <source>
        <dbReference type="Proteomes" id="UP000003494"/>
    </source>
</evidence>
<dbReference type="PANTHER" id="PTHR43033:SF1">
    <property type="entry name" value="TRNA(ILE)-LYSIDINE SYNTHASE-RELATED"/>
    <property type="match status" value="1"/>
</dbReference>
<dbReference type="NCBIfam" id="TIGR02432">
    <property type="entry name" value="lysidine_TilS_N"/>
    <property type="match status" value="1"/>
</dbReference>
<comment type="caution">
    <text evidence="11">The sequence shown here is derived from an EMBL/GenBank/DDBJ whole genome shotgun (WGS) entry which is preliminary data.</text>
</comment>
<dbReference type="SMART" id="SM00977">
    <property type="entry name" value="TilS_C"/>
    <property type="match status" value="1"/>
</dbReference>
<dbReference type="EMBL" id="ACIP02000004">
    <property type="protein sequence ID" value="EEP27861.1"/>
    <property type="molecule type" value="Genomic_DNA"/>
</dbReference>
<comment type="catalytic activity">
    <reaction evidence="7 8">
        <text>cytidine(34) in tRNA(Ile2) + L-lysine + ATP = lysidine(34) in tRNA(Ile2) + AMP + diphosphate + H(+)</text>
        <dbReference type="Rhea" id="RHEA:43744"/>
        <dbReference type="Rhea" id="RHEA-COMP:10625"/>
        <dbReference type="Rhea" id="RHEA-COMP:10670"/>
        <dbReference type="ChEBI" id="CHEBI:15378"/>
        <dbReference type="ChEBI" id="CHEBI:30616"/>
        <dbReference type="ChEBI" id="CHEBI:32551"/>
        <dbReference type="ChEBI" id="CHEBI:33019"/>
        <dbReference type="ChEBI" id="CHEBI:82748"/>
        <dbReference type="ChEBI" id="CHEBI:83665"/>
        <dbReference type="ChEBI" id="CHEBI:456215"/>
        <dbReference type="EC" id="6.3.4.19"/>
    </reaction>
</comment>
<evidence type="ECO:0000256" key="7">
    <source>
        <dbReference type="ARBA" id="ARBA00048539"/>
    </source>
</evidence>
<evidence type="ECO:0000256" key="4">
    <source>
        <dbReference type="ARBA" id="ARBA00022694"/>
    </source>
</evidence>
<evidence type="ECO:0000256" key="8">
    <source>
        <dbReference type="HAMAP-Rule" id="MF_01161"/>
    </source>
</evidence>
<feature type="domain" description="Lysidine-tRNA(Ile) synthetase C-terminal" evidence="10">
    <location>
        <begin position="431"/>
        <end position="503"/>
    </location>
</feature>
<reference evidence="11" key="1">
    <citation type="submission" date="2009-04" db="EMBL/GenBank/DDBJ databases">
        <authorList>
            <person name="Weinstock G."/>
            <person name="Sodergren E."/>
            <person name="Clifton S."/>
            <person name="Fulton L."/>
            <person name="Fulton B."/>
            <person name="Courtney L."/>
            <person name="Fronick C."/>
            <person name="Harrison M."/>
            <person name="Strong C."/>
            <person name="Farmer C."/>
            <person name="Delahaunty K."/>
            <person name="Markovic C."/>
            <person name="Hall O."/>
            <person name="Minx P."/>
            <person name="Tomlinson C."/>
            <person name="Mitreva M."/>
            <person name="Nelson J."/>
            <person name="Hou S."/>
            <person name="Wollam A."/>
            <person name="Pepin K.H."/>
            <person name="Johnson M."/>
            <person name="Bhonagiri V."/>
            <person name="Nash W.E."/>
            <person name="Warren W."/>
            <person name="Chinwalla A."/>
            <person name="Mardis E.R."/>
            <person name="Wilson R.K."/>
        </authorList>
    </citation>
    <scope>NUCLEOTIDE SEQUENCE [LARGE SCALE GENOMIC DNA]</scope>
    <source>
        <strain evidence="11">DSM 14600</strain>
    </source>
</reference>
<dbReference type="Pfam" id="PF01171">
    <property type="entry name" value="ATP_bind_3"/>
    <property type="match status" value="1"/>
</dbReference>
<keyword evidence="5 8" id="KW-0547">Nucleotide-binding</keyword>
<evidence type="ECO:0000256" key="6">
    <source>
        <dbReference type="ARBA" id="ARBA00022840"/>
    </source>
</evidence>
<dbReference type="Proteomes" id="UP000003494">
    <property type="component" value="Unassembled WGS sequence"/>
</dbReference>
<dbReference type="SUPFAM" id="SSF82829">
    <property type="entry name" value="MesJ substrate recognition domain-like"/>
    <property type="match status" value="1"/>
</dbReference>
<organism evidence="11 12">
    <name type="scientific">Shuttleworthella satelles DSM 14600</name>
    <dbReference type="NCBI Taxonomy" id="626523"/>
    <lineage>
        <taxon>Bacteria</taxon>
        <taxon>Bacillati</taxon>
        <taxon>Bacillota</taxon>
        <taxon>Clostridia</taxon>
        <taxon>Lachnospirales</taxon>
        <taxon>Lachnospiraceae</taxon>
        <taxon>Shuttleworthella</taxon>
    </lineage>
</organism>
<keyword evidence="12" id="KW-1185">Reference proteome</keyword>
<dbReference type="InterPro" id="IPR012795">
    <property type="entry name" value="tRNA_Ile_lys_synt_N"/>
</dbReference>
<comment type="domain">
    <text evidence="8">The N-terminal region contains the highly conserved SGGXDS motif, predicted to be a P-loop motif involved in ATP binding.</text>
</comment>
<dbReference type="STRING" id="626523.GCWU000342_01855"/>
<dbReference type="InterPro" id="IPR014729">
    <property type="entry name" value="Rossmann-like_a/b/a_fold"/>
</dbReference>
<feature type="compositionally biased region" description="Low complexity" evidence="9">
    <location>
        <begin position="349"/>
        <end position="367"/>
    </location>
</feature>
<dbReference type="InterPro" id="IPR012796">
    <property type="entry name" value="Lysidine-tRNA-synth_C"/>
</dbReference>
<evidence type="ECO:0000256" key="3">
    <source>
        <dbReference type="ARBA" id="ARBA00022598"/>
    </source>
</evidence>
<dbReference type="CDD" id="cd01992">
    <property type="entry name" value="TilS_N"/>
    <property type="match status" value="1"/>
</dbReference>
<dbReference type="GO" id="GO:0005737">
    <property type="term" value="C:cytoplasm"/>
    <property type="evidence" value="ECO:0007669"/>
    <property type="project" value="UniProtKB-SubCell"/>
</dbReference>
<dbReference type="Pfam" id="PF11734">
    <property type="entry name" value="TilS_C"/>
    <property type="match status" value="1"/>
</dbReference>
<evidence type="ECO:0000259" key="10">
    <source>
        <dbReference type="SMART" id="SM00977"/>
    </source>
</evidence>
<feature type="binding site" evidence="8">
    <location>
        <begin position="29"/>
        <end position="34"/>
    </location>
    <ligand>
        <name>ATP</name>
        <dbReference type="ChEBI" id="CHEBI:30616"/>
    </ligand>
</feature>
<proteinExistence type="inferred from homology"/>
<keyword evidence="4 8" id="KW-0819">tRNA processing</keyword>
<dbReference type="GO" id="GO:0006400">
    <property type="term" value="P:tRNA modification"/>
    <property type="evidence" value="ECO:0007669"/>
    <property type="project" value="UniProtKB-UniRule"/>
</dbReference>
<comment type="similarity">
    <text evidence="8">Belongs to the tRNA(Ile)-lysidine synthase family.</text>
</comment>
<dbReference type="eggNOG" id="COG0037">
    <property type="taxonomic scope" value="Bacteria"/>
</dbReference>
<dbReference type="SUPFAM" id="SSF56037">
    <property type="entry name" value="PheT/TilS domain"/>
    <property type="match status" value="1"/>
</dbReference>
<dbReference type="NCBIfam" id="TIGR02433">
    <property type="entry name" value="lysidine_TilS_C"/>
    <property type="match status" value="1"/>
</dbReference>
<evidence type="ECO:0000256" key="5">
    <source>
        <dbReference type="ARBA" id="ARBA00022741"/>
    </source>
</evidence>
<comment type="function">
    <text evidence="8">Ligates lysine onto the cytidine present at position 34 of the AUA codon-specific tRNA(Ile) that contains the anticodon CAU, in an ATP-dependent manner. Cytidine is converted to lysidine, thus changing the amino acid specificity of the tRNA from methionine to isoleucine.</text>
</comment>
<keyword evidence="2 8" id="KW-0963">Cytoplasm</keyword>
<dbReference type="InterPro" id="IPR012094">
    <property type="entry name" value="tRNA_Ile_lys_synt"/>
</dbReference>
<evidence type="ECO:0000256" key="9">
    <source>
        <dbReference type="SAM" id="MobiDB-lite"/>
    </source>
</evidence>
<dbReference type="SUPFAM" id="SSF52402">
    <property type="entry name" value="Adenine nucleotide alpha hydrolases-like"/>
    <property type="match status" value="1"/>
</dbReference>
<sequence>MDDFAERIWSYAVGEEMLAPKDRLLLAVSGGADSVALLRLALIWRRKYDLLLRVLHVEHGLRGRESLEDAAWVRKLCREHGLPCQVVPVDVRALAETEGRSEEEAARILRYQALEEAAARWDGAKIVLAHNLNDAAETLLFHLVRGTGLEGLAAIPPKRGRIVRPLLAASRREIEDWLRDLGQEWRRDRSNEEDTYSRNRIRHQVLPPLLGENQRALEHMARTAGIAREASGYIRRQAKRALDRYLLPGGQERGDLTERLLPRPASWILSLDLKREDPFLQREILRLALETAAGGAKDLGCAHVQALLDLLRGQAGRRLDLPYGLLVIRGYKSLQFFSRSSGEEETDSGSETGPGPETDPGPEIGPGLETANRAKIRQDRIPTDLRIGDSGLIALGEDRYHYRLIEGGGKEQGRLAPYTKAFDYDKIRTALQIRFREPHDRVCIDAAGHRQSLKRFMINRKIPAGLRASCPLLADGSEIVWIIGYRQSQFYQANQNTKRVLEIRRVKDE</sequence>
<dbReference type="InterPro" id="IPR011063">
    <property type="entry name" value="TilS/TtcA_N"/>
</dbReference>
<evidence type="ECO:0000313" key="11">
    <source>
        <dbReference type="EMBL" id="EEP27861.1"/>
    </source>
</evidence>
<dbReference type="Gene3D" id="3.30.465.60">
    <property type="match status" value="1"/>
</dbReference>
<comment type="subcellular location">
    <subcellularLocation>
        <location evidence="1 8">Cytoplasm</location>
    </subcellularLocation>
</comment>
<gene>
    <name evidence="8 11" type="primary">tilS</name>
    <name evidence="11" type="ORF">GCWU000342_01855</name>
</gene>
<evidence type="ECO:0000256" key="1">
    <source>
        <dbReference type="ARBA" id="ARBA00004496"/>
    </source>
</evidence>
<dbReference type="HAMAP" id="MF_01161">
    <property type="entry name" value="tRNA_Ile_lys_synt"/>
    <property type="match status" value="1"/>
</dbReference>
<accession>C4GD11</accession>
<dbReference type="GO" id="GO:0032267">
    <property type="term" value="F:tRNA(Ile)-lysidine synthase activity"/>
    <property type="evidence" value="ECO:0007669"/>
    <property type="project" value="UniProtKB-EC"/>
</dbReference>
<dbReference type="EC" id="6.3.4.19" evidence="8"/>
<keyword evidence="6 8" id="KW-0067">ATP-binding</keyword>
<feature type="region of interest" description="Disordered" evidence="9">
    <location>
        <begin position="339"/>
        <end position="371"/>
    </location>
</feature>
<dbReference type="PANTHER" id="PTHR43033">
    <property type="entry name" value="TRNA(ILE)-LYSIDINE SYNTHASE-RELATED"/>
    <property type="match status" value="1"/>
</dbReference>